<dbReference type="SUPFAM" id="SSF47473">
    <property type="entry name" value="EF-hand"/>
    <property type="match status" value="1"/>
</dbReference>
<evidence type="ECO:0000313" key="21">
    <source>
        <dbReference type="Proteomes" id="UP000828390"/>
    </source>
</evidence>
<evidence type="ECO:0000256" key="16">
    <source>
        <dbReference type="ARBA" id="ARBA00023136"/>
    </source>
</evidence>
<proteinExistence type="inferred from homology"/>
<dbReference type="AlphaFoldDB" id="A0A9D4N384"/>
<dbReference type="PROSITE" id="PS00018">
    <property type="entry name" value="EF_HAND_1"/>
    <property type="match status" value="2"/>
</dbReference>
<keyword evidence="15" id="KW-0238">DNA-binding</keyword>
<evidence type="ECO:0000256" key="12">
    <source>
        <dbReference type="ARBA" id="ARBA00022737"/>
    </source>
</evidence>
<evidence type="ECO:0000256" key="17">
    <source>
        <dbReference type="SAM" id="Coils"/>
    </source>
</evidence>
<accession>A0A9D4N384</accession>
<reference evidence="20" key="2">
    <citation type="submission" date="2020-11" db="EMBL/GenBank/DDBJ databases">
        <authorList>
            <person name="McCartney M.A."/>
            <person name="Auch B."/>
            <person name="Kono T."/>
            <person name="Mallez S."/>
            <person name="Becker A."/>
            <person name="Gohl D.M."/>
            <person name="Silverstein K.A.T."/>
            <person name="Koren S."/>
            <person name="Bechman K.B."/>
            <person name="Herman A."/>
            <person name="Abrahante J.E."/>
            <person name="Garbe J."/>
        </authorList>
    </citation>
    <scope>NUCLEOTIDE SEQUENCE</scope>
    <source>
        <strain evidence="20">Duluth1</strain>
        <tissue evidence="20">Whole animal</tissue>
    </source>
</reference>
<dbReference type="GO" id="GO:0005793">
    <property type="term" value="C:endoplasmic reticulum-Golgi intermediate compartment"/>
    <property type="evidence" value="ECO:0007669"/>
    <property type="project" value="TreeGrafter"/>
</dbReference>
<feature type="non-terminal residue" evidence="20">
    <location>
        <position position="326"/>
    </location>
</feature>
<keyword evidence="17" id="KW-0175">Coiled coil</keyword>
<dbReference type="GO" id="GO:0070062">
    <property type="term" value="C:extracellular exosome"/>
    <property type="evidence" value="ECO:0007669"/>
    <property type="project" value="TreeGrafter"/>
</dbReference>
<keyword evidence="7" id="KW-0964">Secreted</keyword>
<keyword evidence="9" id="KW-0344">Guanine-nucleotide releasing factor</keyword>
<evidence type="ECO:0000256" key="13">
    <source>
        <dbReference type="ARBA" id="ARBA00022837"/>
    </source>
</evidence>
<evidence type="ECO:0000256" key="11">
    <source>
        <dbReference type="ARBA" id="ARBA00022729"/>
    </source>
</evidence>
<feature type="signal peptide" evidence="18">
    <location>
        <begin position="1"/>
        <end position="18"/>
    </location>
</feature>
<keyword evidence="21" id="KW-1185">Reference proteome</keyword>
<protein>
    <recommendedName>
        <fullName evidence="19">EF-hand domain-containing protein</fullName>
    </recommendedName>
</protein>
<evidence type="ECO:0000256" key="10">
    <source>
        <dbReference type="ARBA" id="ARBA00022723"/>
    </source>
</evidence>
<dbReference type="InterPro" id="IPR057576">
    <property type="entry name" value="NUCB1_N"/>
</dbReference>
<feature type="chain" id="PRO_5038628668" description="EF-hand domain-containing protein" evidence="18">
    <location>
        <begin position="19"/>
        <end position="326"/>
    </location>
</feature>
<dbReference type="InterPro" id="IPR011992">
    <property type="entry name" value="EF-hand-dom_pair"/>
</dbReference>
<evidence type="ECO:0000256" key="5">
    <source>
        <dbReference type="ARBA" id="ARBA00008063"/>
    </source>
</evidence>
<name>A0A9D4N384_DREPO</name>
<dbReference type="GO" id="GO:0003677">
    <property type="term" value="F:DNA binding"/>
    <property type="evidence" value="ECO:0007669"/>
    <property type="project" value="UniProtKB-KW"/>
</dbReference>
<dbReference type="InterPro" id="IPR002048">
    <property type="entry name" value="EF_hand_dom"/>
</dbReference>
<dbReference type="Proteomes" id="UP000828390">
    <property type="component" value="Unassembled WGS sequence"/>
</dbReference>
<sequence length="326" mass="38920">MRWLLCTVVLCAIYGEIGCPPVQPDIKPVEGMSPDDETPEDPAFGLEYERYLREVVMALEEDDEFRKKLETMNMTDIKNGKIAMHLELVSHQIREKLDELKRQEMDRLRQLAREKMKQMNAGGPGLQESDLHHVDVKNPHSFETADLEKLIKKATSDLDEIDKKRRGEFKQYEMEKEHLRREELAKLDEEHRKAREKELEEMKKKHQEHPNIHHPGSKAQLEDVWEKTDKLEPEDFNPKTFFKMHDLDGNGYLDQDEVEALFQKELDQVYDPNRPEDDMRERYEEMARMREHVFSEIDLDKDRLISQEEFMKYTKSNEFEKDEGWK</sequence>
<evidence type="ECO:0000256" key="8">
    <source>
        <dbReference type="ARBA" id="ARBA00022553"/>
    </source>
</evidence>
<evidence type="ECO:0000256" key="6">
    <source>
        <dbReference type="ARBA" id="ARBA00022490"/>
    </source>
</evidence>
<dbReference type="PANTHER" id="PTHR19237">
    <property type="entry name" value="NUCLEOBINDIN"/>
    <property type="match status" value="1"/>
</dbReference>
<evidence type="ECO:0000256" key="3">
    <source>
        <dbReference type="ARBA" id="ARBA00004555"/>
    </source>
</evidence>
<dbReference type="EMBL" id="JAIWYP010000001">
    <property type="protein sequence ID" value="KAH3888813.1"/>
    <property type="molecule type" value="Genomic_DNA"/>
</dbReference>
<evidence type="ECO:0000256" key="4">
    <source>
        <dbReference type="ARBA" id="ARBA00004613"/>
    </source>
</evidence>
<dbReference type="PANTHER" id="PTHR19237:SF20">
    <property type="entry name" value="NUCLEOBINDIN 1"/>
    <property type="match status" value="1"/>
</dbReference>
<feature type="domain" description="EF-hand" evidence="19">
    <location>
        <begin position="233"/>
        <end position="268"/>
    </location>
</feature>
<dbReference type="InterPro" id="IPR018247">
    <property type="entry name" value="EF_Hand_1_Ca_BS"/>
</dbReference>
<evidence type="ECO:0000256" key="2">
    <source>
        <dbReference type="ARBA" id="ARBA00004496"/>
    </source>
</evidence>
<dbReference type="Gene3D" id="1.10.238.10">
    <property type="entry name" value="EF-hand"/>
    <property type="match status" value="1"/>
</dbReference>
<keyword evidence="11 18" id="KW-0732">Signal</keyword>
<gene>
    <name evidence="20" type="ORF">DPMN_012851</name>
</gene>
<comment type="similarity">
    <text evidence="5">Belongs to the nucleobindin family.</text>
</comment>
<reference evidence="20" key="1">
    <citation type="journal article" date="2019" name="bioRxiv">
        <title>The Genome of the Zebra Mussel, Dreissena polymorpha: A Resource for Invasive Species Research.</title>
        <authorList>
            <person name="McCartney M.A."/>
            <person name="Auch B."/>
            <person name="Kono T."/>
            <person name="Mallez S."/>
            <person name="Zhang Y."/>
            <person name="Obille A."/>
            <person name="Becker A."/>
            <person name="Abrahante J.E."/>
            <person name="Garbe J."/>
            <person name="Badalamenti J.P."/>
            <person name="Herman A."/>
            <person name="Mangelson H."/>
            <person name="Liachko I."/>
            <person name="Sullivan S."/>
            <person name="Sone E.D."/>
            <person name="Koren S."/>
            <person name="Silverstein K.A.T."/>
            <person name="Beckman K.B."/>
            <person name="Gohl D.M."/>
        </authorList>
    </citation>
    <scope>NUCLEOTIDE SEQUENCE</scope>
    <source>
        <strain evidence="20">Duluth1</strain>
        <tissue evidence="20">Whole animal</tissue>
    </source>
</reference>
<feature type="domain" description="EF-hand" evidence="19">
    <location>
        <begin position="285"/>
        <end position="320"/>
    </location>
</feature>
<comment type="subcellular location">
    <subcellularLocation>
        <location evidence="2">Cytoplasm</location>
    </subcellularLocation>
    <subcellularLocation>
        <location evidence="3">Golgi apparatus</location>
    </subcellularLocation>
    <subcellularLocation>
        <location evidence="1">Membrane</location>
        <topology evidence="1">Peripheral membrane protein</topology>
    </subcellularLocation>
    <subcellularLocation>
        <location evidence="4">Secreted</location>
    </subcellularLocation>
</comment>
<evidence type="ECO:0000256" key="18">
    <source>
        <dbReference type="SAM" id="SignalP"/>
    </source>
</evidence>
<keyword evidence="8" id="KW-0597">Phosphoprotein</keyword>
<organism evidence="20 21">
    <name type="scientific">Dreissena polymorpha</name>
    <name type="common">Zebra mussel</name>
    <name type="synonym">Mytilus polymorpha</name>
    <dbReference type="NCBI Taxonomy" id="45954"/>
    <lineage>
        <taxon>Eukaryota</taxon>
        <taxon>Metazoa</taxon>
        <taxon>Spiralia</taxon>
        <taxon>Lophotrochozoa</taxon>
        <taxon>Mollusca</taxon>
        <taxon>Bivalvia</taxon>
        <taxon>Autobranchia</taxon>
        <taxon>Heteroconchia</taxon>
        <taxon>Euheterodonta</taxon>
        <taxon>Imparidentia</taxon>
        <taxon>Neoheterodontei</taxon>
        <taxon>Myida</taxon>
        <taxon>Dreissenoidea</taxon>
        <taxon>Dreissenidae</taxon>
        <taxon>Dreissena</taxon>
    </lineage>
</organism>
<evidence type="ECO:0000259" key="19">
    <source>
        <dbReference type="PROSITE" id="PS50222"/>
    </source>
</evidence>
<dbReference type="InterPro" id="IPR040250">
    <property type="entry name" value="Nucleobindin"/>
</dbReference>
<dbReference type="GO" id="GO:0005085">
    <property type="term" value="F:guanyl-nucleotide exchange factor activity"/>
    <property type="evidence" value="ECO:0007669"/>
    <property type="project" value="UniProtKB-KW"/>
</dbReference>
<keyword evidence="14" id="KW-0333">Golgi apparatus</keyword>
<dbReference type="FunFam" id="1.10.238.10:FF:000045">
    <property type="entry name" value="Nucleobindin 2"/>
    <property type="match status" value="1"/>
</dbReference>
<dbReference type="PROSITE" id="PS50222">
    <property type="entry name" value="EF_HAND_2"/>
    <property type="match status" value="2"/>
</dbReference>
<dbReference type="Pfam" id="PF25434">
    <property type="entry name" value="NUCB1_N"/>
    <property type="match status" value="1"/>
</dbReference>
<evidence type="ECO:0000256" key="1">
    <source>
        <dbReference type="ARBA" id="ARBA00004170"/>
    </source>
</evidence>
<evidence type="ECO:0000313" key="20">
    <source>
        <dbReference type="EMBL" id="KAH3888813.1"/>
    </source>
</evidence>
<keyword evidence="10" id="KW-0479">Metal-binding</keyword>
<dbReference type="GO" id="GO:0016020">
    <property type="term" value="C:membrane"/>
    <property type="evidence" value="ECO:0007669"/>
    <property type="project" value="UniProtKB-SubCell"/>
</dbReference>
<keyword evidence="16" id="KW-0472">Membrane</keyword>
<evidence type="ECO:0000256" key="7">
    <source>
        <dbReference type="ARBA" id="ARBA00022525"/>
    </source>
</evidence>
<comment type="caution">
    <text evidence="20">The sequence shown here is derived from an EMBL/GenBank/DDBJ whole genome shotgun (WGS) entry which is preliminary data.</text>
</comment>
<dbReference type="Pfam" id="PF13499">
    <property type="entry name" value="EF-hand_7"/>
    <property type="match status" value="1"/>
</dbReference>
<feature type="coiled-coil region" evidence="17">
    <location>
        <begin position="144"/>
        <end position="200"/>
    </location>
</feature>
<evidence type="ECO:0000256" key="15">
    <source>
        <dbReference type="ARBA" id="ARBA00023125"/>
    </source>
</evidence>
<keyword evidence="13" id="KW-0106">Calcium</keyword>
<evidence type="ECO:0000256" key="9">
    <source>
        <dbReference type="ARBA" id="ARBA00022658"/>
    </source>
</evidence>
<keyword evidence="6" id="KW-0963">Cytoplasm</keyword>
<dbReference type="GO" id="GO:0005509">
    <property type="term" value="F:calcium ion binding"/>
    <property type="evidence" value="ECO:0007669"/>
    <property type="project" value="InterPro"/>
</dbReference>
<feature type="coiled-coil region" evidence="17">
    <location>
        <begin position="83"/>
        <end position="114"/>
    </location>
</feature>
<keyword evidence="12" id="KW-0677">Repeat</keyword>
<evidence type="ECO:0000256" key="14">
    <source>
        <dbReference type="ARBA" id="ARBA00023034"/>
    </source>
</evidence>
<dbReference type="GO" id="GO:0005794">
    <property type="term" value="C:Golgi apparatus"/>
    <property type="evidence" value="ECO:0007669"/>
    <property type="project" value="UniProtKB-SubCell"/>
</dbReference>